<reference evidence="2 3" key="1">
    <citation type="submission" date="2019-05" db="EMBL/GenBank/DDBJ databases">
        <title>Arcobacter cibarius and Arcobacter thereius providing challenges in identification an antibiotic susceptibility and Quinolone resistance.</title>
        <authorList>
            <person name="Busch A."/>
            <person name="Hanel I."/>
            <person name="Hotzel H."/>
            <person name="Tomaso H."/>
        </authorList>
    </citation>
    <scope>NUCLEOTIDE SEQUENCE [LARGE SCALE GENOMIC DNA]</scope>
    <source>
        <strain evidence="2 3">16CS0831-2</strain>
    </source>
</reference>
<dbReference type="Proteomes" id="UP000305417">
    <property type="component" value="Unassembled WGS sequence"/>
</dbReference>
<gene>
    <name evidence="2" type="ORF">FE247_05765</name>
</gene>
<sequence length="739" mass="85134">MNTYDLFIELLTTEDEEKIKNILIEYDIWDNPNCWKPYGNMENNIGTIANQQTNPFAAFTEKVVNSIDAIFMRECKREGINPESKEAPQSLNEAKIKYRDSILKDDIQIYATGNSKESMNLIIADNGEGQAPSDFEKTLLSLNKSNKLKIQFVQGKFNMGSTGVIPFCGKYNFQLIVSKKDPKIFVDDELADYWSFTLTRKNSFDKTRKSSLIEYLIIDGKTPFIKKSILNILPNKNKASDTYSQPMEWGTYIKLYDYKTKHSSVIKTRFMYKISQLLPGMPISAFISDRRDVFETASNKLTTFLKGNLERMLEKKRLVDGFPISNIVQIEKQNIKIDIYLVKNLKEDNTDYTAYKDGEGIAYVINGQVHGYTSDRIFLKKGIDLNYIQKNLLIYADVTDLDLSLKDELLMSNRESLRDSIFKNQLEDLIIEEIKNNERLKIENQKVRNEQLKNKTQNDEHIVSSLKKILKNTPSIAVLFDIGKQMPNFTEIKEGTKDKVNFVGSDIPTYFDLIGGYSLINPKEVAVNKKFKIQFKTDSVNDLFTRENNKASFELINEEGFSINYSLSLTNGKCSVLCSLPEGIKINDLLSIKTIVKIDEKTFNNDLHIKIIKEIEIKDNSSRKKKKKDNPSLNLPNLIEIKKDDWVNHNFNETSVLKVMGNDYIINMDNVYLLKNIKKDLTKEIQLKEEYKAMFLMYGIALEYSNNENDSNSIDVEKVTSALAPLIFETNYIIQELKK</sequence>
<dbReference type="EMBL" id="VBUC01000010">
    <property type="protein sequence ID" value="TLS99588.1"/>
    <property type="molecule type" value="Genomic_DNA"/>
</dbReference>
<comment type="caution">
    <text evidence="2">The sequence shown here is derived from an EMBL/GenBank/DDBJ whole genome shotgun (WGS) entry which is preliminary data.</text>
</comment>
<feature type="coiled-coil region" evidence="1">
    <location>
        <begin position="423"/>
        <end position="455"/>
    </location>
</feature>
<organism evidence="2 3">
    <name type="scientific">Aliarcobacter cibarius</name>
    <dbReference type="NCBI Taxonomy" id="255507"/>
    <lineage>
        <taxon>Bacteria</taxon>
        <taxon>Pseudomonadati</taxon>
        <taxon>Campylobacterota</taxon>
        <taxon>Epsilonproteobacteria</taxon>
        <taxon>Campylobacterales</taxon>
        <taxon>Arcobacteraceae</taxon>
        <taxon>Aliarcobacter</taxon>
    </lineage>
</organism>
<dbReference type="RefSeq" id="WP_138108775.1">
    <property type="nucleotide sequence ID" value="NZ_VBUC01000010.1"/>
</dbReference>
<evidence type="ECO:0000313" key="2">
    <source>
        <dbReference type="EMBL" id="TLS99588.1"/>
    </source>
</evidence>
<protein>
    <submittedName>
        <fullName evidence="2">Uncharacterized protein</fullName>
    </submittedName>
</protein>
<keyword evidence="3" id="KW-1185">Reference proteome</keyword>
<name>A0ABY2V4I4_9BACT</name>
<proteinExistence type="predicted"/>
<keyword evidence="1" id="KW-0175">Coiled coil</keyword>
<evidence type="ECO:0000313" key="3">
    <source>
        <dbReference type="Proteomes" id="UP000305417"/>
    </source>
</evidence>
<evidence type="ECO:0000256" key="1">
    <source>
        <dbReference type="SAM" id="Coils"/>
    </source>
</evidence>
<accession>A0ABY2V4I4</accession>